<organism evidence="9 10">
    <name type="scientific">Halobaculum marinum</name>
    <dbReference type="NCBI Taxonomy" id="3031996"/>
    <lineage>
        <taxon>Archaea</taxon>
        <taxon>Methanobacteriati</taxon>
        <taxon>Methanobacteriota</taxon>
        <taxon>Stenosarchaea group</taxon>
        <taxon>Halobacteria</taxon>
        <taxon>Halobacteriales</taxon>
        <taxon>Haloferacaceae</taxon>
        <taxon>Halobaculum</taxon>
    </lineage>
</organism>
<dbReference type="SUPFAM" id="SSF55785">
    <property type="entry name" value="PYP-like sensor domain (PAS domain)"/>
    <property type="match status" value="3"/>
</dbReference>
<dbReference type="GO" id="GO:0004673">
    <property type="term" value="F:protein histidine kinase activity"/>
    <property type="evidence" value="ECO:0007669"/>
    <property type="project" value="UniProtKB-EC"/>
</dbReference>
<dbReference type="NCBIfam" id="TIGR00229">
    <property type="entry name" value="sensory_box"/>
    <property type="match status" value="3"/>
</dbReference>
<dbReference type="InterPro" id="IPR036890">
    <property type="entry name" value="HATPase_C_sf"/>
</dbReference>
<dbReference type="Gene3D" id="3.30.450.20">
    <property type="entry name" value="PAS domain"/>
    <property type="match status" value="3"/>
</dbReference>
<dbReference type="SMART" id="SM00086">
    <property type="entry name" value="PAC"/>
    <property type="match status" value="3"/>
</dbReference>
<evidence type="ECO:0000256" key="2">
    <source>
        <dbReference type="ARBA" id="ARBA00012438"/>
    </source>
</evidence>
<dbReference type="SUPFAM" id="SSF55874">
    <property type="entry name" value="ATPase domain of HSP90 chaperone/DNA topoisomerase II/histidine kinase"/>
    <property type="match status" value="1"/>
</dbReference>
<dbReference type="RefSeq" id="WP_276239068.1">
    <property type="nucleotide sequence ID" value="NZ_CP119989.1"/>
</dbReference>
<dbReference type="SMART" id="SM00091">
    <property type="entry name" value="PAS"/>
    <property type="match status" value="2"/>
</dbReference>
<evidence type="ECO:0000256" key="5">
    <source>
        <dbReference type="ARBA" id="ARBA00022777"/>
    </source>
</evidence>
<feature type="domain" description="Histidine kinase" evidence="6">
    <location>
        <begin position="507"/>
        <end position="716"/>
    </location>
</feature>
<accession>A0ABD5WSK8</accession>
<dbReference type="PANTHER" id="PTHR43304">
    <property type="entry name" value="PHYTOCHROME-LIKE PROTEIN CPH1"/>
    <property type="match status" value="1"/>
</dbReference>
<dbReference type="InterPro" id="IPR052162">
    <property type="entry name" value="Sensor_kinase/Photoreceptor"/>
</dbReference>
<gene>
    <name evidence="9" type="ORF">ACFQKD_04015</name>
</gene>
<dbReference type="InterPro" id="IPR013767">
    <property type="entry name" value="PAS_fold"/>
</dbReference>
<evidence type="ECO:0000313" key="9">
    <source>
        <dbReference type="EMBL" id="MFC7096460.1"/>
    </source>
</evidence>
<comment type="caution">
    <text evidence="9">The sequence shown here is derived from an EMBL/GenBank/DDBJ whole genome shotgun (WGS) entry which is preliminary data.</text>
</comment>
<dbReference type="InterPro" id="IPR035965">
    <property type="entry name" value="PAS-like_dom_sf"/>
</dbReference>
<sequence length="726" mass="79163">MTDSETDAGTSRSPSTACVDATLRLDQSLCYLGVDDDGADLLGIGSDATGTDVLARLSQSPAAVRSRLHAAQETGRPVTIRWDSSATGAAGWGWARPTDDGVSILLSVDDGAHTVDGERSDPTESESVVSRSALLEQTEYLANTGGWEYDCSRETITWTAGTREIHGVAPEYEPTLEEALSFYHPDDRELLANHFDRAIDDQEPYDTEARIETGGGRQKWIRTVGDPVTDADGEVVAVRGAIQDITRQRAQQQQISILKRAIDASPVGVTLVDVRRDDEPLVYVNSAFEDLTGYDESEALGRNCRFLQGERTREESVAQLRAAIEAGDAASVELRNYRADGTEFWNHLTISPVADASGEITHYVGFQTDITDAKSLRTQLQQFKRAVESSAHAIYITDVDGTITYVNEAFEEITGYPADEAVGRTPRILNSGQMDDEYYERLWSELTAGNSFEERIIDRDRDGHFYRAHQTISPLTDDGAVTGFVAVQTDITDQIERSQQVAVLDRVLRHNLRNDMNVILGHAGRLTDALDGDLADAAEAITDAGNRLLGIADKERAIVSHLNGPTERTTQDVESLVDAILDDLRPKYPDAELTVDRLAGVTVNATTQVGDALGEFVENALKHSGATPASVRLSAEVRRERSEDVVRISIADRGPGVPESLRQLISSDRVPDSLTHSDGLGMWIARWVVTRSGGSVDFEERTGGGTVVHVTLPGGFDESPDADQRH</sequence>
<keyword evidence="10" id="KW-1185">Reference proteome</keyword>
<name>A0ABD5WSK8_9EURY</name>
<dbReference type="GeneID" id="79269650"/>
<dbReference type="Pfam" id="PF08447">
    <property type="entry name" value="PAS_3"/>
    <property type="match status" value="1"/>
</dbReference>
<dbReference type="Pfam" id="PF02518">
    <property type="entry name" value="HATPase_c"/>
    <property type="match status" value="1"/>
</dbReference>
<dbReference type="InterPro" id="IPR000014">
    <property type="entry name" value="PAS"/>
</dbReference>
<dbReference type="AlphaFoldDB" id="A0ABD5WSK8"/>
<dbReference type="Pfam" id="PF13426">
    <property type="entry name" value="PAS_9"/>
    <property type="match status" value="1"/>
</dbReference>
<dbReference type="InterPro" id="IPR013655">
    <property type="entry name" value="PAS_fold_3"/>
</dbReference>
<evidence type="ECO:0000256" key="3">
    <source>
        <dbReference type="ARBA" id="ARBA00022553"/>
    </source>
</evidence>
<dbReference type="Gene3D" id="3.30.565.10">
    <property type="entry name" value="Histidine kinase-like ATPase, C-terminal domain"/>
    <property type="match status" value="1"/>
</dbReference>
<dbReference type="PROSITE" id="PS50112">
    <property type="entry name" value="PAS"/>
    <property type="match status" value="2"/>
</dbReference>
<keyword evidence="5" id="KW-0418">Kinase</keyword>
<evidence type="ECO:0000259" key="7">
    <source>
        <dbReference type="PROSITE" id="PS50112"/>
    </source>
</evidence>
<dbReference type="PANTHER" id="PTHR43304:SF1">
    <property type="entry name" value="PAC DOMAIN-CONTAINING PROTEIN"/>
    <property type="match status" value="1"/>
</dbReference>
<evidence type="ECO:0000256" key="1">
    <source>
        <dbReference type="ARBA" id="ARBA00000085"/>
    </source>
</evidence>
<feature type="domain" description="PAC" evidence="8">
    <location>
        <begin position="330"/>
        <end position="382"/>
    </location>
</feature>
<feature type="domain" description="PAC" evidence="8">
    <location>
        <begin position="205"/>
        <end position="257"/>
    </location>
</feature>
<dbReference type="Proteomes" id="UP001596388">
    <property type="component" value="Unassembled WGS sequence"/>
</dbReference>
<feature type="domain" description="PAS" evidence="7">
    <location>
        <begin position="254"/>
        <end position="327"/>
    </location>
</feature>
<reference evidence="9 10" key="1">
    <citation type="journal article" date="2019" name="Int. J. Syst. Evol. Microbiol.">
        <title>The Global Catalogue of Microorganisms (GCM) 10K type strain sequencing project: providing services to taxonomists for standard genome sequencing and annotation.</title>
        <authorList>
            <consortium name="The Broad Institute Genomics Platform"/>
            <consortium name="The Broad Institute Genome Sequencing Center for Infectious Disease"/>
            <person name="Wu L."/>
            <person name="Ma J."/>
        </authorList>
    </citation>
    <scope>NUCLEOTIDE SEQUENCE [LARGE SCALE GENOMIC DNA]</scope>
    <source>
        <strain evidence="9 10">DT55</strain>
    </source>
</reference>
<dbReference type="InterPro" id="IPR000700">
    <property type="entry name" value="PAS-assoc_C"/>
</dbReference>
<evidence type="ECO:0000313" key="10">
    <source>
        <dbReference type="Proteomes" id="UP001596388"/>
    </source>
</evidence>
<keyword evidence="4" id="KW-0808">Transferase</keyword>
<evidence type="ECO:0000259" key="6">
    <source>
        <dbReference type="PROSITE" id="PS50109"/>
    </source>
</evidence>
<dbReference type="InterPro" id="IPR005467">
    <property type="entry name" value="His_kinase_dom"/>
</dbReference>
<feature type="domain" description="PAC" evidence="8">
    <location>
        <begin position="450"/>
        <end position="503"/>
    </location>
</feature>
<dbReference type="PROSITE" id="PS50109">
    <property type="entry name" value="HIS_KIN"/>
    <property type="match status" value="1"/>
</dbReference>
<dbReference type="PROSITE" id="PS50113">
    <property type="entry name" value="PAC"/>
    <property type="match status" value="3"/>
</dbReference>
<proteinExistence type="predicted"/>
<dbReference type="EC" id="2.7.13.3" evidence="2"/>
<dbReference type="InterPro" id="IPR004358">
    <property type="entry name" value="Sig_transdc_His_kin-like_C"/>
</dbReference>
<dbReference type="Pfam" id="PF00989">
    <property type="entry name" value="PAS"/>
    <property type="match status" value="1"/>
</dbReference>
<dbReference type="InterPro" id="IPR001610">
    <property type="entry name" value="PAC"/>
</dbReference>
<dbReference type="Gene3D" id="2.10.70.100">
    <property type="match status" value="1"/>
</dbReference>
<dbReference type="SMART" id="SM00387">
    <property type="entry name" value="HATPase_c"/>
    <property type="match status" value="1"/>
</dbReference>
<dbReference type="PRINTS" id="PR00344">
    <property type="entry name" value="BCTRLSENSOR"/>
</dbReference>
<dbReference type="InterPro" id="IPR003594">
    <property type="entry name" value="HATPase_dom"/>
</dbReference>
<dbReference type="CDD" id="cd00130">
    <property type="entry name" value="PAS"/>
    <property type="match status" value="3"/>
</dbReference>
<protein>
    <recommendedName>
        <fullName evidence="2">histidine kinase</fullName>
        <ecNumber evidence="2">2.7.13.3</ecNumber>
    </recommendedName>
</protein>
<evidence type="ECO:0000256" key="4">
    <source>
        <dbReference type="ARBA" id="ARBA00022679"/>
    </source>
</evidence>
<dbReference type="EMBL" id="JBHTAG010000002">
    <property type="protein sequence ID" value="MFC7096460.1"/>
    <property type="molecule type" value="Genomic_DNA"/>
</dbReference>
<feature type="domain" description="PAS" evidence="7">
    <location>
        <begin position="379"/>
        <end position="425"/>
    </location>
</feature>
<keyword evidence="3" id="KW-0597">Phosphoprotein</keyword>
<evidence type="ECO:0000259" key="8">
    <source>
        <dbReference type="PROSITE" id="PS50113"/>
    </source>
</evidence>
<comment type="catalytic activity">
    <reaction evidence="1">
        <text>ATP + protein L-histidine = ADP + protein N-phospho-L-histidine.</text>
        <dbReference type="EC" id="2.7.13.3"/>
    </reaction>
</comment>